<dbReference type="PANTHER" id="PTHR44029:SF1">
    <property type="entry name" value="DNAJ HOMOLOG SUBFAMILY C MEMBER 21"/>
    <property type="match status" value="1"/>
</dbReference>
<feature type="compositionally biased region" description="Basic residues" evidence="5">
    <location>
        <begin position="478"/>
        <end position="490"/>
    </location>
</feature>
<feature type="region of interest" description="Disordered" evidence="5">
    <location>
        <begin position="358"/>
        <end position="504"/>
    </location>
</feature>
<dbReference type="SMART" id="SM00271">
    <property type="entry name" value="DnaJ"/>
    <property type="match status" value="1"/>
</dbReference>
<dbReference type="InterPro" id="IPR013087">
    <property type="entry name" value="Znf_C2H2_type"/>
</dbReference>
<sequence length="545" mass="61214">MGSQQSSGRTEAPQGTAAPTKTCYYELLNIDRQATDEEIKKAYRRKALELHPDRNIDNVAVATQKFAEVQSAYEVLSDPQERAWYDSHRDAILRGNTEFGDDAQPTTFHNVRLTPTEEIHNLISRFNASVPFDDGPTGFFGIARETFEHLALEEEAAAEFDGTDCPSYPTFGSSGDGYESTVKPFYNGWASFTTRKSFSWKDKYRLSDAPDRRVRRLMEKENKKIRDEAAREFNEAVRFLVIFVRKRDPRYLPNTQTDSDRQKSMRDAAAAQAAKARAANQERLASTYEAPSWAQPQEESTEEDHFPESSEESETEVLECVVCNKTFKSEKQLQVHEESKKHVKAVQKLRWQMRKEGTELNLEADRPVASRDPAHETTDTVEDMVATPDQGSGAEDNDRRNDNVDGSPTGQGVAHDTPTPPISDDTLEDDDYAPRAAVQGRLAPEQSHSFGASATDGDVDHDLSAATERVSLQDSQAKKKVGKAKAKRERRAAQSAQQAESHRCAVCEEVFASRTKLFNHIRDEDHAAPVSTKPARGKHDKKKRK</sequence>
<evidence type="ECO:0000256" key="1">
    <source>
        <dbReference type="ARBA" id="ARBA00022723"/>
    </source>
</evidence>
<dbReference type="InterPro" id="IPR036236">
    <property type="entry name" value="Znf_C2H2_sf"/>
</dbReference>
<accession>A0A086T0L7</accession>
<dbReference type="HOGENOM" id="CLU_009539_2_1_1"/>
<gene>
    <name evidence="8" type="ORF">ACRE_063420</name>
</gene>
<dbReference type="PANTHER" id="PTHR44029">
    <property type="entry name" value="DNAJ HOMOLOG SUBFAMILY C MEMBER 21"/>
    <property type="match status" value="1"/>
</dbReference>
<dbReference type="InterPro" id="IPR003604">
    <property type="entry name" value="Matrin/U1-like-C_Znf_C2H2"/>
</dbReference>
<protein>
    <submittedName>
        <fullName evidence="8">DnaJ subfamily C member-like protein</fullName>
    </submittedName>
</protein>
<feature type="domain" description="C2H2-type" evidence="7">
    <location>
        <begin position="502"/>
        <end position="531"/>
    </location>
</feature>
<feature type="compositionally biased region" description="Basic and acidic residues" evidence="5">
    <location>
        <begin position="358"/>
        <end position="378"/>
    </location>
</feature>
<evidence type="ECO:0000259" key="6">
    <source>
        <dbReference type="PROSITE" id="PS50076"/>
    </source>
</evidence>
<dbReference type="GO" id="GO:0003676">
    <property type="term" value="F:nucleic acid binding"/>
    <property type="evidence" value="ECO:0007669"/>
    <property type="project" value="InterPro"/>
</dbReference>
<organism evidence="8 9">
    <name type="scientific">Hapsidospora chrysogenum (strain ATCC 11550 / CBS 779.69 / DSM 880 / IAM 14645 / JCM 23072 / IMI 49137)</name>
    <name type="common">Acremonium chrysogenum</name>
    <dbReference type="NCBI Taxonomy" id="857340"/>
    <lineage>
        <taxon>Eukaryota</taxon>
        <taxon>Fungi</taxon>
        <taxon>Dikarya</taxon>
        <taxon>Ascomycota</taxon>
        <taxon>Pezizomycotina</taxon>
        <taxon>Sordariomycetes</taxon>
        <taxon>Hypocreomycetidae</taxon>
        <taxon>Hypocreales</taxon>
        <taxon>Bionectriaceae</taxon>
        <taxon>Hapsidospora</taxon>
    </lineage>
</organism>
<dbReference type="InterPro" id="IPR051964">
    <property type="entry name" value="Chaperone_stress_response"/>
</dbReference>
<dbReference type="SUPFAM" id="SSF57667">
    <property type="entry name" value="beta-beta-alpha zinc fingers"/>
    <property type="match status" value="1"/>
</dbReference>
<keyword evidence="2 4" id="KW-0863">Zinc-finger</keyword>
<name>A0A086T0L7_HAPC1</name>
<feature type="compositionally biased region" description="Basic residues" evidence="5">
    <location>
        <begin position="535"/>
        <end position="545"/>
    </location>
</feature>
<proteinExistence type="predicted"/>
<evidence type="ECO:0000259" key="7">
    <source>
        <dbReference type="PROSITE" id="PS50157"/>
    </source>
</evidence>
<feature type="domain" description="J" evidence="6">
    <location>
        <begin position="23"/>
        <end position="89"/>
    </location>
</feature>
<dbReference type="InterPro" id="IPR054076">
    <property type="entry name" value="ZUO1-like_ZHD"/>
</dbReference>
<evidence type="ECO:0000313" key="8">
    <source>
        <dbReference type="EMBL" id="KFH42899.1"/>
    </source>
</evidence>
<dbReference type="PROSITE" id="PS00636">
    <property type="entry name" value="DNAJ_1"/>
    <property type="match status" value="1"/>
</dbReference>
<dbReference type="InterPro" id="IPR022755">
    <property type="entry name" value="Znf_C2H2_jaz"/>
</dbReference>
<dbReference type="AlphaFoldDB" id="A0A086T0L7"/>
<evidence type="ECO:0000256" key="4">
    <source>
        <dbReference type="PROSITE-ProRule" id="PRU00042"/>
    </source>
</evidence>
<dbReference type="SMART" id="SM00355">
    <property type="entry name" value="ZnF_C2H2"/>
    <property type="match status" value="2"/>
</dbReference>
<dbReference type="GO" id="GO:0005737">
    <property type="term" value="C:cytoplasm"/>
    <property type="evidence" value="ECO:0007669"/>
    <property type="project" value="TreeGrafter"/>
</dbReference>
<dbReference type="Pfam" id="PF21884">
    <property type="entry name" value="ZUO1-like_ZHD"/>
    <property type="match status" value="1"/>
</dbReference>
<dbReference type="PRINTS" id="PR00625">
    <property type="entry name" value="JDOMAIN"/>
</dbReference>
<dbReference type="Pfam" id="PF12171">
    <property type="entry name" value="zf-C2H2_jaz"/>
    <property type="match status" value="1"/>
</dbReference>
<dbReference type="GO" id="GO:0008270">
    <property type="term" value="F:zinc ion binding"/>
    <property type="evidence" value="ECO:0007669"/>
    <property type="project" value="UniProtKB-KW"/>
</dbReference>
<dbReference type="PROSITE" id="PS00028">
    <property type="entry name" value="ZINC_FINGER_C2H2_1"/>
    <property type="match status" value="2"/>
</dbReference>
<comment type="caution">
    <text evidence="8">The sequence shown here is derived from an EMBL/GenBank/DDBJ whole genome shotgun (WGS) entry which is preliminary data.</text>
</comment>
<reference evidence="9" key="1">
    <citation type="journal article" date="2014" name="Genome Announc.">
        <title>Genome sequence and annotation of Acremonium chrysogenum, producer of the beta-lactam antibiotic cephalosporin C.</title>
        <authorList>
            <person name="Terfehr D."/>
            <person name="Dahlmann T.A."/>
            <person name="Specht T."/>
            <person name="Zadra I."/>
            <person name="Kuernsteiner H."/>
            <person name="Kueck U."/>
        </authorList>
    </citation>
    <scope>NUCLEOTIDE SEQUENCE [LARGE SCALE GENOMIC DNA]</scope>
    <source>
        <strain evidence="9">ATCC 11550 / CBS 779.69 / DSM 880 / IAM 14645 / JCM 23072 / IMI 49137</strain>
    </source>
</reference>
<feature type="region of interest" description="Disordered" evidence="5">
    <location>
        <begin position="251"/>
        <end position="315"/>
    </location>
</feature>
<dbReference type="EMBL" id="JPKY01000082">
    <property type="protein sequence ID" value="KFH42899.1"/>
    <property type="molecule type" value="Genomic_DNA"/>
</dbReference>
<dbReference type="InterPro" id="IPR036869">
    <property type="entry name" value="J_dom_sf"/>
</dbReference>
<dbReference type="SMART" id="SM00451">
    <property type="entry name" value="ZnF_U1"/>
    <property type="match status" value="1"/>
</dbReference>
<dbReference type="OrthoDB" id="5894at2759"/>
<dbReference type="FunFam" id="1.10.287.110:FF:000046">
    <property type="entry name" value="dnaJ homolog subfamily C member 21"/>
    <property type="match status" value="1"/>
</dbReference>
<dbReference type="STRING" id="857340.A0A086T0L7"/>
<feature type="domain" description="C2H2-type" evidence="7">
    <location>
        <begin position="318"/>
        <end position="347"/>
    </location>
</feature>
<dbReference type="PROSITE" id="PS50076">
    <property type="entry name" value="DNAJ_2"/>
    <property type="match status" value="1"/>
</dbReference>
<keyword evidence="9" id="KW-1185">Reference proteome</keyword>
<dbReference type="CDD" id="cd06257">
    <property type="entry name" value="DnaJ"/>
    <property type="match status" value="1"/>
</dbReference>
<dbReference type="PROSITE" id="PS50157">
    <property type="entry name" value="ZINC_FINGER_C2H2_2"/>
    <property type="match status" value="2"/>
</dbReference>
<evidence type="ECO:0000256" key="2">
    <source>
        <dbReference type="ARBA" id="ARBA00022771"/>
    </source>
</evidence>
<dbReference type="SUPFAM" id="SSF46565">
    <property type="entry name" value="Chaperone J-domain"/>
    <property type="match status" value="1"/>
</dbReference>
<dbReference type="Pfam" id="PF00226">
    <property type="entry name" value="DnaJ"/>
    <property type="match status" value="1"/>
</dbReference>
<evidence type="ECO:0000256" key="5">
    <source>
        <dbReference type="SAM" id="MobiDB-lite"/>
    </source>
</evidence>
<dbReference type="Proteomes" id="UP000029964">
    <property type="component" value="Unassembled WGS sequence"/>
</dbReference>
<evidence type="ECO:0000313" key="9">
    <source>
        <dbReference type="Proteomes" id="UP000029964"/>
    </source>
</evidence>
<dbReference type="InterPro" id="IPR018253">
    <property type="entry name" value="DnaJ_domain_CS"/>
</dbReference>
<keyword evidence="1" id="KW-0479">Metal-binding</keyword>
<dbReference type="Gene3D" id="1.10.287.110">
    <property type="entry name" value="DnaJ domain"/>
    <property type="match status" value="1"/>
</dbReference>
<dbReference type="InterPro" id="IPR001623">
    <property type="entry name" value="DnaJ_domain"/>
</dbReference>
<feature type="region of interest" description="Disordered" evidence="5">
    <location>
        <begin position="520"/>
        <end position="545"/>
    </location>
</feature>
<dbReference type="Gene3D" id="3.30.160.60">
    <property type="entry name" value="Classic Zinc Finger"/>
    <property type="match status" value="1"/>
</dbReference>
<feature type="compositionally biased region" description="Low complexity" evidence="5">
    <location>
        <begin position="268"/>
        <end position="279"/>
    </location>
</feature>
<keyword evidence="3" id="KW-0862">Zinc</keyword>
<evidence type="ECO:0000256" key="3">
    <source>
        <dbReference type="ARBA" id="ARBA00022833"/>
    </source>
</evidence>